<dbReference type="InterPro" id="IPR038078">
    <property type="entry name" value="PhoU-like_sf"/>
</dbReference>
<comment type="similarity">
    <text evidence="1">Belongs to the UPF0111 family.</text>
</comment>
<keyword evidence="3" id="KW-1185">Reference proteome</keyword>
<organism evidence="2 3">
    <name type="scientific">Lutibacter maritimus</name>
    <dbReference type="NCBI Taxonomy" id="593133"/>
    <lineage>
        <taxon>Bacteria</taxon>
        <taxon>Pseudomonadati</taxon>
        <taxon>Bacteroidota</taxon>
        <taxon>Flavobacteriia</taxon>
        <taxon>Flavobacteriales</taxon>
        <taxon>Flavobacteriaceae</taxon>
        <taxon>Lutibacter</taxon>
    </lineage>
</organism>
<evidence type="ECO:0000256" key="1">
    <source>
        <dbReference type="ARBA" id="ARBA00008591"/>
    </source>
</evidence>
<evidence type="ECO:0000313" key="2">
    <source>
        <dbReference type="EMBL" id="SFS64618.1"/>
    </source>
</evidence>
<dbReference type="STRING" id="593133.SAMN04488006_2514"/>
<gene>
    <name evidence="2" type="ORF">SAMN04488006_2514</name>
</gene>
<evidence type="ECO:0000313" key="3">
    <source>
        <dbReference type="Proteomes" id="UP000199312"/>
    </source>
</evidence>
<name>A0A1I6RJG5_9FLAO</name>
<dbReference type="Pfam" id="PF01865">
    <property type="entry name" value="PhoU_div"/>
    <property type="match status" value="1"/>
</dbReference>
<dbReference type="InterPro" id="IPR018445">
    <property type="entry name" value="Put_Phosphate_transp_reg"/>
</dbReference>
<evidence type="ECO:0008006" key="4">
    <source>
        <dbReference type="Google" id="ProtNLM"/>
    </source>
</evidence>
<sequence length="216" mass="25137">MIKIFKTSKNVIINIDEYFDTVELGILNFKEGVNNYLEGNFTEFENNLKIIEVLEGKADSIIRKIENDLYIYSLIPNYASEVLNLLEKVDDIIDKVKNNLSQFDVERPFLPEEIKNDFSRLLNISVKSAENVIPAARAFFTDQNLVKDKIQKVIFYERETDKLATNIKRKVFKEMPHLKLSEKIHLRYFTLHVEEVSDAAEVVAKMLSSLVIKTRM</sequence>
<dbReference type="PANTHER" id="PTHR36536:SF3">
    <property type="entry name" value="UPF0111 PROTEIN HI_1603"/>
    <property type="match status" value="1"/>
</dbReference>
<dbReference type="RefSeq" id="WP_090227371.1">
    <property type="nucleotide sequence ID" value="NZ_FOZP01000006.1"/>
</dbReference>
<dbReference type="PANTHER" id="PTHR36536">
    <property type="entry name" value="UPF0111 PROTEIN HI_1603"/>
    <property type="match status" value="1"/>
</dbReference>
<accession>A0A1I6RJG5</accession>
<dbReference type="OrthoDB" id="9767431at2"/>
<dbReference type="EMBL" id="FOZP01000006">
    <property type="protein sequence ID" value="SFS64618.1"/>
    <property type="molecule type" value="Genomic_DNA"/>
</dbReference>
<dbReference type="AlphaFoldDB" id="A0A1I6RJG5"/>
<dbReference type="Proteomes" id="UP000199312">
    <property type="component" value="Unassembled WGS sequence"/>
</dbReference>
<dbReference type="InterPro" id="IPR002727">
    <property type="entry name" value="DUF47"/>
</dbReference>
<reference evidence="3" key="1">
    <citation type="submission" date="2016-10" db="EMBL/GenBank/DDBJ databases">
        <authorList>
            <person name="Varghese N."/>
            <person name="Submissions S."/>
        </authorList>
    </citation>
    <scope>NUCLEOTIDE SEQUENCE [LARGE SCALE GENOMIC DNA]</scope>
    <source>
        <strain evidence="3">DSM 24450</strain>
    </source>
</reference>
<proteinExistence type="inferred from homology"/>
<protein>
    <recommendedName>
        <fullName evidence="4">TIGR00153 family protein</fullName>
    </recommendedName>
</protein>
<dbReference type="Gene3D" id="1.20.58.220">
    <property type="entry name" value="Phosphate transport system protein phou homolog 2, domain 2"/>
    <property type="match status" value="1"/>
</dbReference>